<gene>
    <name evidence="1" type="ORF">BT62DRAFT_934298</name>
</gene>
<name>A0A9P8AQQ9_9AGAR</name>
<dbReference type="RefSeq" id="XP_043037626.1">
    <property type="nucleotide sequence ID" value="XM_043186701.1"/>
</dbReference>
<accession>A0A9P8AQQ9</accession>
<comment type="caution">
    <text evidence="1">The sequence shown here is derived from an EMBL/GenBank/DDBJ whole genome shotgun (WGS) entry which is preliminary data.</text>
</comment>
<evidence type="ECO:0000313" key="1">
    <source>
        <dbReference type="EMBL" id="KAG7444126.1"/>
    </source>
</evidence>
<dbReference type="EMBL" id="MU250541">
    <property type="protein sequence ID" value="KAG7444126.1"/>
    <property type="molecule type" value="Genomic_DNA"/>
</dbReference>
<reference evidence="1" key="1">
    <citation type="submission" date="2020-11" db="EMBL/GenBank/DDBJ databases">
        <title>Adaptations for nitrogen fixation in a non-lichenized fungal sporocarp promotes dispersal by wood-feeding termites.</title>
        <authorList>
            <consortium name="DOE Joint Genome Institute"/>
            <person name="Koch R.A."/>
            <person name="Yoon G."/>
            <person name="Arayal U."/>
            <person name="Lail K."/>
            <person name="Amirebrahimi M."/>
            <person name="Labutti K."/>
            <person name="Lipzen A."/>
            <person name="Riley R."/>
            <person name="Barry K."/>
            <person name="Henrissat B."/>
            <person name="Grigoriev I.V."/>
            <person name="Herr J.R."/>
            <person name="Aime M.C."/>
        </authorList>
    </citation>
    <scope>NUCLEOTIDE SEQUENCE</scope>
    <source>
        <strain evidence="1">MCA 3950</strain>
    </source>
</reference>
<dbReference type="GeneID" id="66108998"/>
<sequence>MHSRGGCWRPDGENRDILEVKTSLGTFLDASSKVTDDMSFTGTSYAPSNKKRWINETEQLATSSGLNYD</sequence>
<keyword evidence="2" id="KW-1185">Reference proteome</keyword>
<organism evidence="1 2">
    <name type="scientific">Guyanagaster necrorhizus</name>
    <dbReference type="NCBI Taxonomy" id="856835"/>
    <lineage>
        <taxon>Eukaryota</taxon>
        <taxon>Fungi</taxon>
        <taxon>Dikarya</taxon>
        <taxon>Basidiomycota</taxon>
        <taxon>Agaricomycotina</taxon>
        <taxon>Agaricomycetes</taxon>
        <taxon>Agaricomycetidae</taxon>
        <taxon>Agaricales</taxon>
        <taxon>Marasmiineae</taxon>
        <taxon>Physalacriaceae</taxon>
        <taxon>Guyanagaster</taxon>
    </lineage>
</organism>
<dbReference type="Proteomes" id="UP000812287">
    <property type="component" value="Unassembled WGS sequence"/>
</dbReference>
<protein>
    <submittedName>
        <fullName evidence="1">Uncharacterized protein</fullName>
    </submittedName>
</protein>
<evidence type="ECO:0000313" key="2">
    <source>
        <dbReference type="Proteomes" id="UP000812287"/>
    </source>
</evidence>
<dbReference type="AlphaFoldDB" id="A0A9P8AQQ9"/>
<proteinExistence type="predicted"/>